<dbReference type="RefSeq" id="WP_203020601.1">
    <property type="nucleotide sequence ID" value="NZ_CP032406.1"/>
</dbReference>
<evidence type="ECO:0000313" key="2">
    <source>
        <dbReference type="Proteomes" id="UP000596351"/>
    </source>
</evidence>
<dbReference type="InterPro" id="IPR038765">
    <property type="entry name" value="Papain-like_cys_pep_sf"/>
</dbReference>
<accession>A0ABX7F1V5</accession>
<dbReference type="Proteomes" id="UP000596351">
    <property type="component" value="Plasmid p1"/>
</dbReference>
<reference evidence="1 2" key="1">
    <citation type="submission" date="2018-09" db="EMBL/GenBank/DDBJ databases">
        <title>Rhizobium sp. MAE2-X.</title>
        <authorList>
            <person name="Lee Y."/>
            <person name="Jeon C.O."/>
        </authorList>
    </citation>
    <scope>NUCLEOTIDE SEQUENCE [LARGE SCALE GENOMIC DNA]</scope>
    <source>
        <strain evidence="1 2">MAE2-X</strain>
        <plasmid evidence="1 2">p1</plasmid>
    </source>
</reference>
<keyword evidence="2" id="KW-1185">Reference proteome</keyword>
<name>A0ABX7F1V5_9HYPH</name>
<evidence type="ECO:0000313" key="1">
    <source>
        <dbReference type="EMBL" id="QRF54199.1"/>
    </source>
</evidence>
<protein>
    <submittedName>
        <fullName evidence="1">Uncharacterized protein</fullName>
    </submittedName>
</protein>
<dbReference type="SUPFAM" id="SSF54001">
    <property type="entry name" value="Cysteine proteinases"/>
    <property type="match status" value="1"/>
</dbReference>
<organism evidence="1 2">
    <name type="scientific">Rhizobium rosettiformans</name>
    <dbReference type="NCBI Taxonomy" id="1368430"/>
    <lineage>
        <taxon>Bacteria</taxon>
        <taxon>Pseudomonadati</taxon>
        <taxon>Pseudomonadota</taxon>
        <taxon>Alphaproteobacteria</taxon>
        <taxon>Hyphomicrobiales</taxon>
        <taxon>Rhizobiaceae</taxon>
        <taxon>Rhizobium/Agrobacterium group</taxon>
        <taxon>Rhizobium</taxon>
    </lineage>
</organism>
<geneLocation type="plasmid" evidence="1 2">
    <name>p1</name>
</geneLocation>
<dbReference type="Gene3D" id="3.90.1720.10">
    <property type="entry name" value="endopeptidase domain like (from Nostoc punctiforme)"/>
    <property type="match status" value="1"/>
</dbReference>
<proteinExistence type="predicted"/>
<gene>
    <name evidence="1" type="ORF">D4A92_21915</name>
</gene>
<dbReference type="EMBL" id="CP032406">
    <property type="protein sequence ID" value="QRF54199.1"/>
    <property type="molecule type" value="Genomic_DNA"/>
</dbReference>
<keyword evidence="1" id="KW-0614">Plasmid</keyword>
<sequence length="75" mass="8480">MKRISINNVQPGDILFTARPRKISKSIRFSTGGIVSHAMICVQHGSFIDSTSDGVQARNLQWELFEDDEQVFHFA</sequence>